<dbReference type="AlphaFoldDB" id="A0A0A9WUI6"/>
<name>A0A0A9WUI6_LYGHE</name>
<sequence length="136" mass="16144">MTDDDFNEYKQSLIMEKTQVDTELNMETERHWKIILGCRDDFGFYDARLQALRNITKEQVVQFYNTCFLSENRKKVSLQIYSSDVPIPDTWNTPPPEEPYKAAKDPKNYVKITTLRPNQIEEFKTTARYLSTNPYM</sequence>
<dbReference type="GO" id="GO:0046872">
    <property type="term" value="F:metal ion binding"/>
    <property type="evidence" value="ECO:0007669"/>
    <property type="project" value="InterPro"/>
</dbReference>
<gene>
    <name evidence="1" type="ORF">CM83_3790</name>
</gene>
<evidence type="ECO:0000313" key="1">
    <source>
        <dbReference type="EMBL" id="JAG11444.1"/>
    </source>
</evidence>
<reference evidence="1" key="2">
    <citation type="submission" date="2014-07" db="EMBL/GenBank/DDBJ databases">
        <authorList>
            <person name="Hull J."/>
        </authorList>
    </citation>
    <scope>NUCLEOTIDE SEQUENCE</scope>
</reference>
<reference evidence="1" key="1">
    <citation type="journal article" date="2014" name="PLoS ONE">
        <title>Transcriptome-Based Identification of ABC Transporters in the Western Tarnished Plant Bug Lygus hesperus.</title>
        <authorList>
            <person name="Hull J.J."/>
            <person name="Chaney K."/>
            <person name="Geib S.M."/>
            <person name="Fabrick J.A."/>
            <person name="Brent C.S."/>
            <person name="Walsh D."/>
            <person name="Lavine L.C."/>
        </authorList>
    </citation>
    <scope>NUCLEOTIDE SEQUENCE</scope>
</reference>
<organism evidence="1">
    <name type="scientific">Lygus hesperus</name>
    <name type="common">Western plant bug</name>
    <dbReference type="NCBI Taxonomy" id="30085"/>
    <lineage>
        <taxon>Eukaryota</taxon>
        <taxon>Metazoa</taxon>
        <taxon>Ecdysozoa</taxon>
        <taxon>Arthropoda</taxon>
        <taxon>Hexapoda</taxon>
        <taxon>Insecta</taxon>
        <taxon>Pterygota</taxon>
        <taxon>Neoptera</taxon>
        <taxon>Paraneoptera</taxon>
        <taxon>Hemiptera</taxon>
        <taxon>Heteroptera</taxon>
        <taxon>Panheteroptera</taxon>
        <taxon>Cimicomorpha</taxon>
        <taxon>Miridae</taxon>
        <taxon>Mirini</taxon>
        <taxon>Lygus</taxon>
    </lineage>
</organism>
<dbReference type="Gene3D" id="3.30.830.10">
    <property type="entry name" value="Metalloenzyme, LuxS/M16 peptidase-like"/>
    <property type="match status" value="1"/>
</dbReference>
<dbReference type="EMBL" id="GBHO01032160">
    <property type="protein sequence ID" value="JAG11444.1"/>
    <property type="molecule type" value="Transcribed_RNA"/>
</dbReference>
<protein>
    <submittedName>
        <fullName evidence="1">Uncharacterized protein</fullName>
    </submittedName>
</protein>
<dbReference type="InterPro" id="IPR011249">
    <property type="entry name" value="Metalloenz_LuxS/M16"/>
</dbReference>
<dbReference type="SUPFAM" id="SSF63411">
    <property type="entry name" value="LuxS/MPP-like metallohydrolase"/>
    <property type="match status" value="1"/>
</dbReference>
<proteinExistence type="predicted"/>
<accession>A0A0A9WUI6</accession>